<protein>
    <submittedName>
        <fullName evidence="3">Uncharacterized protein</fullName>
    </submittedName>
</protein>
<dbReference type="STRING" id="183478.A0A364NA77"/>
<feature type="compositionally biased region" description="Polar residues" evidence="1">
    <location>
        <begin position="627"/>
        <end position="636"/>
    </location>
</feature>
<name>A0A364NA77_STELY</name>
<feature type="compositionally biased region" description="Polar residues" evidence="1">
    <location>
        <begin position="262"/>
        <end position="271"/>
    </location>
</feature>
<gene>
    <name evidence="3" type="ORF">DDE83_002515</name>
</gene>
<feature type="transmembrane region" description="Helical" evidence="2">
    <location>
        <begin position="208"/>
        <end position="232"/>
    </location>
</feature>
<feature type="compositionally biased region" description="Polar residues" evidence="1">
    <location>
        <begin position="280"/>
        <end position="292"/>
    </location>
</feature>
<feature type="compositionally biased region" description="Polar residues" evidence="1">
    <location>
        <begin position="454"/>
        <end position="472"/>
    </location>
</feature>
<feature type="compositionally biased region" description="Polar residues" evidence="1">
    <location>
        <begin position="338"/>
        <end position="350"/>
    </location>
</feature>
<feature type="compositionally biased region" description="Low complexity" evidence="1">
    <location>
        <begin position="617"/>
        <end position="626"/>
    </location>
</feature>
<feature type="compositionally biased region" description="Polar residues" evidence="1">
    <location>
        <begin position="590"/>
        <end position="604"/>
    </location>
</feature>
<dbReference type="EMBL" id="QGDH01000026">
    <property type="protein sequence ID" value="RAR14097.1"/>
    <property type="molecule type" value="Genomic_DNA"/>
</dbReference>
<feature type="compositionally biased region" description="Basic residues" evidence="1">
    <location>
        <begin position="251"/>
        <end position="261"/>
    </location>
</feature>
<sequence>MAGRWQPYTHMSQRNSMADYDPTQPHFDPKAVTRASYMPPPPPKKKPNGPLIDFNKHPDSFLILPYGNTNPKPMSAKIKTFINIARWTQVGLRIATLIGAAGVLLCGIFIRGAQDTEGYIMRIPPGVDLVVSLYAIYHLIRNPKERPAGSSASYHFFALVTDAGFIPFYVFTILMARRNFDMDAGDKGRWRTMFPTDADTNKVLLSTWVAGIAVGALHLISAFLDMYMALIFRKISKLPPDMNPLEDNLTSRRKTKHKHKNSSISATTPLTVDQEKRFSDQSTVAGDRNSQAEPYMYKDIPSPTKNQVAFMHTRTDSESTYSPHTPASARQSKERFSMYSQPPSAYQSRKNLNTREDLLNQDDDNQTLAQRKSMLSEQANIKRHTRPESSMTNASKNEFYTPPSTGTAEKQEATGDLSLQRNSQQSLKNDNWFVHPELDDDDDDDQEGHYPSQEPKQSMFASANTKGYNTVTAYEDVSDLDEDDADEPMMPQPLRMNPPSPPPSSTFSSERQNSTPPSSVEKKKDSTLQRTLTTTSISTEKTFDRSHSRSGTPKSRYYGNLQAATAGVRNKDGTSPSNTPSTSPTKGSSFRRQPNHLPSATKQYAVNAPPPPVPSQYTANAYATNNKNPGNATQAPFTLHKKSYTSIKRTGEANYTPVKGQSPRVISRSGVDYMQPYEFDDNSADLGGMPMGGGRRRDVSGKIAEEGRGGGWGGSGMVQRKISGVAQAF</sequence>
<evidence type="ECO:0000256" key="2">
    <source>
        <dbReference type="SAM" id="Phobius"/>
    </source>
</evidence>
<feature type="compositionally biased region" description="Acidic residues" evidence="1">
    <location>
        <begin position="476"/>
        <end position="487"/>
    </location>
</feature>
<feature type="region of interest" description="Disordered" evidence="1">
    <location>
        <begin position="244"/>
        <end position="350"/>
    </location>
</feature>
<feature type="transmembrane region" description="Helical" evidence="2">
    <location>
        <begin position="90"/>
        <end position="113"/>
    </location>
</feature>
<dbReference type="AlphaFoldDB" id="A0A364NA77"/>
<dbReference type="Proteomes" id="UP000249619">
    <property type="component" value="Unassembled WGS sequence"/>
</dbReference>
<keyword evidence="2" id="KW-1133">Transmembrane helix</keyword>
<keyword evidence="2" id="KW-0472">Membrane</keyword>
<organism evidence="3 4">
    <name type="scientific">Stemphylium lycopersici</name>
    <name type="common">Tomato gray leaf spot disease fungus</name>
    <name type="synonym">Thyrospora lycopersici</name>
    <dbReference type="NCBI Taxonomy" id="183478"/>
    <lineage>
        <taxon>Eukaryota</taxon>
        <taxon>Fungi</taxon>
        <taxon>Dikarya</taxon>
        <taxon>Ascomycota</taxon>
        <taxon>Pezizomycotina</taxon>
        <taxon>Dothideomycetes</taxon>
        <taxon>Pleosporomycetidae</taxon>
        <taxon>Pleosporales</taxon>
        <taxon>Pleosporineae</taxon>
        <taxon>Pleosporaceae</taxon>
        <taxon>Stemphylium</taxon>
    </lineage>
</organism>
<feature type="compositionally biased region" description="Polar residues" evidence="1">
    <location>
        <begin position="318"/>
        <end position="330"/>
    </location>
</feature>
<feature type="transmembrane region" description="Helical" evidence="2">
    <location>
        <begin position="152"/>
        <end position="176"/>
    </location>
</feature>
<feature type="region of interest" description="Disordered" evidence="1">
    <location>
        <begin position="1"/>
        <end position="51"/>
    </location>
</feature>
<keyword evidence="4" id="KW-1185">Reference proteome</keyword>
<evidence type="ECO:0000256" key="1">
    <source>
        <dbReference type="SAM" id="MobiDB-lite"/>
    </source>
</evidence>
<feature type="compositionally biased region" description="Low complexity" evidence="1">
    <location>
        <begin position="528"/>
        <end position="540"/>
    </location>
</feature>
<keyword evidence="2" id="KW-0812">Transmembrane</keyword>
<accession>A0A364NA77</accession>
<feature type="compositionally biased region" description="Basic and acidic residues" evidence="1">
    <location>
        <begin position="695"/>
        <end position="708"/>
    </location>
</feature>
<feature type="region of interest" description="Disordered" evidence="1">
    <location>
        <begin position="375"/>
        <end position="637"/>
    </location>
</feature>
<proteinExistence type="predicted"/>
<feature type="compositionally biased region" description="Polar residues" evidence="1">
    <location>
        <begin position="388"/>
        <end position="408"/>
    </location>
</feature>
<feature type="compositionally biased region" description="Polar residues" evidence="1">
    <location>
        <begin position="417"/>
        <end position="429"/>
    </location>
</feature>
<evidence type="ECO:0000313" key="4">
    <source>
        <dbReference type="Proteomes" id="UP000249619"/>
    </source>
</evidence>
<feature type="region of interest" description="Disordered" evidence="1">
    <location>
        <begin position="682"/>
        <end position="717"/>
    </location>
</feature>
<feature type="compositionally biased region" description="Low complexity" evidence="1">
    <location>
        <begin position="574"/>
        <end position="588"/>
    </location>
</feature>
<evidence type="ECO:0000313" key="3">
    <source>
        <dbReference type="EMBL" id="RAR14097.1"/>
    </source>
</evidence>
<reference evidence="4" key="1">
    <citation type="submission" date="2018-05" db="EMBL/GenBank/DDBJ databases">
        <title>Draft genome sequence of Stemphylium lycopersici strain CIDEFI 213.</title>
        <authorList>
            <person name="Medina R."/>
            <person name="Franco M.E.E."/>
            <person name="Lucentini C.G."/>
            <person name="Saparrat M.C.N."/>
            <person name="Balatti P.A."/>
        </authorList>
    </citation>
    <scope>NUCLEOTIDE SEQUENCE [LARGE SCALE GENOMIC DNA]</scope>
    <source>
        <strain evidence="4">CIDEFI 213</strain>
    </source>
</reference>
<comment type="caution">
    <text evidence="3">The sequence shown here is derived from an EMBL/GenBank/DDBJ whole genome shotgun (WGS) entry which is preliminary data.</text>
</comment>